<dbReference type="Pfam" id="PF13845">
    <property type="entry name" value="Septum_form"/>
    <property type="match status" value="1"/>
</dbReference>
<dbReference type="PROSITE" id="PS51257">
    <property type="entry name" value="PROKAR_LIPOPROTEIN"/>
    <property type="match status" value="1"/>
</dbReference>
<dbReference type="EMBL" id="JYIX01000038">
    <property type="protein sequence ID" value="KJL31867.1"/>
    <property type="molecule type" value="Genomic_DNA"/>
</dbReference>
<evidence type="ECO:0000313" key="2">
    <source>
        <dbReference type="EMBL" id="KJL31867.1"/>
    </source>
</evidence>
<dbReference type="InterPro" id="IPR026004">
    <property type="entry name" value="Septum_form"/>
</dbReference>
<reference evidence="2 3" key="1">
    <citation type="submission" date="2015-02" db="EMBL/GenBank/DDBJ databases">
        <title>Draft genome sequences of ten Microbacterium spp. with emphasis on heavy metal contaminated environments.</title>
        <authorList>
            <person name="Corretto E."/>
        </authorList>
    </citation>
    <scope>NUCLEOTIDE SEQUENCE [LARGE SCALE GENOMIC DNA]</scope>
    <source>
        <strain evidence="2 3">ARN176</strain>
    </source>
</reference>
<feature type="domain" description="Septum formation-related" evidence="1">
    <location>
        <begin position="62"/>
        <end position="160"/>
    </location>
</feature>
<keyword evidence="3" id="KW-1185">Reference proteome</keyword>
<evidence type="ECO:0000259" key="1">
    <source>
        <dbReference type="Pfam" id="PF13845"/>
    </source>
</evidence>
<sequence length="170" mass="17874">MNDRALLRRVTVVGSALVLAAGLSGCSMLSSVLGNGGGDAPRDDKSQVTASSNIGIFNLKLGDCKMSDTGSTVSETDVVPCDKPHDEEVFYEFKLEGVEYDSAAIDAEVEKCAGDAFTTFIGVAFNDSALDVSYMTPTKDTWDSMNDRLVQCIVSDPAGQTTGSLKGAAR</sequence>
<organism evidence="2 3">
    <name type="scientific">Microbacterium azadirachtae</name>
    <dbReference type="NCBI Taxonomy" id="582680"/>
    <lineage>
        <taxon>Bacteria</taxon>
        <taxon>Bacillati</taxon>
        <taxon>Actinomycetota</taxon>
        <taxon>Actinomycetes</taxon>
        <taxon>Micrococcales</taxon>
        <taxon>Microbacteriaceae</taxon>
        <taxon>Microbacterium</taxon>
    </lineage>
</organism>
<protein>
    <recommendedName>
        <fullName evidence="1">Septum formation-related domain-containing protein</fullName>
    </recommendedName>
</protein>
<comment type="caution">
    <text evidence="2">The sequence shown here is derived from an EMBL/GenBank/DDBJ whole genome shotgun (WGS) entry which is preliminary data.</text>
</comment>
<gene>
    <name evidence="2" type="ORF">RS86_03147</name>
</gene>
<dbReference type="STRING" id="582680.RS86_03147"/>
<accession>A0A0F0LF67</accession>
<dbReference type="AlphaFoldDB" id="A0A0F0LF67"/>
<evidence type="ECO:0000313" key="3">
    <source>
        <dbReference type="Proteomes" id="UP000033740"/>
    </source>
</evidence>
<proteinExistence type="predicted"/>
<dbReference type="PATRIC" id="fig|582680.6.peg.3226"/>
<dbReference type="RefSeq" id="WP_045273181.1">
    <property type="nucleotide sequence ID" value="NZ_JYIX01000038.1"/>
</dbReference>
<name>A0A0F0LF67_9MICO</name>
<dbReference type="Proteomes" id="UP000033740">
    <property type="component" value="Unassembled WGS sequence"/>
</dbReference>